<dbReference type="GO" id="GO:0072687">
    <property type="term" value="C:meiotic spindle"/>
    <property type="evidence" value="ECO:0007669"/>
    <property type="project" value="TreeGrafter"/>
</dbReference>
<evidence type="ECO:0000313" key="6">
    <source>
        <dbReference type="EMBL" id="CAB3266053.1"/>
    </source>
</evidence>
<name>A0A6F9DSS0_9ASCI</name>
<dbReference type="InterPro" id="IPR039448">
    <property type="entry name" value="Beta_helix"/>
</dbReference>
<organism evidence="6">
    <name type="scientific">Phallusia mammillata</name>
    <dbReference type="NCBI Taxonomy" id="59560"/>
    <lineage>
        <taxon>Eukaryota</taxon>
        <taxon>Metazoa</taxon>
        <taxon>Chordata</taxon>
        <taxon>Tunicata</taxon>
        <taxon>Ascidiacea</taxon>
        <taxon>Phlebobranchia</taxon>
        <taxon>Ascidiidae</taxon>
        <taxon>Phallusia</taxon>
    </lineage>
</organism>
<dbReference type="InterPro" id="IPR012334">
    <property type="entry name" value="Pectin_lyas_fold"/>
</dbReference>
<dbReference type="GO" id="GO:0007283">
    <property type="term" value="P:spermatogenesis"/>
    <property type="evidence" value="ECO:0007669"/>
    <property type="project" value="TreeGrafter"/>
</dbReference>
<dbReference type="EMBL" id="LR790191">
    <property type="protein sequence ID" value="CAB3266053.1"/>
    <property type="molecule type" value="mRNA"/>
</dbReference>
<dbReference type="InterPro" id="IPR045140">
    <property type="entry name" value="SHCBP1-like"/>
</dbReference>
<dbReference type="Pfam" id="PF23762">
    <property type="entry name" value="SHCBP_N"/>
    <property type="match status" value="1"/>
</dbReference>
<gene>
    <name evidence="6" type="primary">Shcbp1l</name>
</gene>
<feature type="domain" description="SHC SH2" evidence="5">
    <location>
        <begin position="60"/>
        <end position="307"/>
    </location>
</feature>
<proteinExistence type="evidence at transcript level"/>
<feature type="domain" description="Right handed beta helix" evidence="4">
    <location>
        <begin position="420"/>
        <end position="548"/>
    </location>
</feature>
<evidence type="ECO:0000256" key="2">
    <source>
        <dbReference type="ARBA" id="ARBA00022490"/>
    </source>
</evidence>
<dbReference type="InterPro" id="IPR011050">
    <property type="entry name" value="Pectin_lyase_fold/virulence"/>
</dbReference>
<evidence type="ECO:0000259" key="4">
    <source>
        <dbReference type="Pfam" id="PF13229"/>
    </source>
</evidence>
<dbReference type="GO" id="GO:0007112">
    <property type="term" value="P:male meiosis cytokinesis"/>
    <property type="evidence" value="ECO:0007669"/>
    <property type="project" value="TreeGrafter"/>
</dbReference>
<evidence type="ECO:0000259" key="5">
    <source>
        <dbReference type="Pfam" id="PF23762"/>
    </source>
</evidence>
<dbReference type="PANTHER" id="PTHR14695:SF7">
    <property type="entry name" value="TESTICULAR SPINDLE-ASSOCIATED PROTEIN SHCBP1L"/>
    <property type="match status" value="1"/>
</dbReference>
<reference evidence="6" key="1">
    <citation type="submission" date="2020-04" db="EMBL/GenBank/DDBJ databases">
        <authorList>
            <person name="Neveu A P."/>
        </authorList>
    </citation>
    <scope>NUCLEOTIDE SEQUENCE</scope>
    <source>
        <tissue evidence="6">Whole embryo</tissue>
    </source>
</reference>
<keyword evidence="3" id="KW-0206">Cytoskeleton</keyword>
<evidence type="ECO:0000256" key="1">
    <source>
        <dbReference type="ARBA" id="ARBA00004186"/>
    </source>
</evidence>
<accession>A0A6F9DSS0</accession>
<dbReference type="PANTHER" id="PTHR14695">
    <property type="entry name" value="SHC SH2-DOMAIN BINDING PROTEIN 1-RELATED"/>
    <property type="match status" value="1"/>
</dbReference>
<comment type="subcellular location">
    <subcellularLocation>
        <location evidence="1">Cytoplasm</location>
        <location evidence="1">Cytoskeleton</location>
        <location evidence="1">Spindle</location>
    </subcellularLocation>
</comment>
<evidence type="ECO:0000256" key="3">
    <source>
        <dbReference type="ARBA" id="ARBA00023212"/>
    </source>
</evidence>
<dbReference type="InterPro" id="IPR057508">
    <property type="entry name" value="SHCBP-like_N"/>
</dbReference>
<dbReference type="InterPro" id="IPR006626">
    <property type="entry name" value="PbH1"/>
</dbReference>
<sequence>MSEIVDNIKEENAPNPELLEHEMTNMMLNEVPCSSKQISDLSVILQMPKMVVLPPLSCQERYDIYCKQVKVANCRPAQVMNRIHSYIEENLMNKKWFALWKGPYDGTTCHTVDILVEVDDVCIDQAHVNLVEPLICSEPTVPREVVETQLEELDYTLDIIELYPVYPPDEIFDDGTKAEFEYSCLENLEELSYIAQVIDNVRFFYEHIRRDWDDEDEGEHAFDAYLRARLQLYYDVVSGFVPAPLITRYNRTMAKYFVRRRELLDYQARIQSEGEPTNTEAVECWRKYYEVLMLSGLLQIWETLQLRAEGPCFPRVLRRTKGAREDKSTVTHVVAETLSLSMLRSFPDDTVIQQHKTPQLALQQAFEDDLILIFPGNYSGEGFHELTESVTIKGEGNKEEIIIEAIPYDDLFVNVCGSEVVLENLTFVQTDNTEGILRVESGHANITSCNFKCDGNGITVREGARLTMKNCTITGAKGAGVEFMAGSVALLENNNISSVCDAQDQFVDGKRTGKGGLHLHVYEPPEVHLHGNHIQTIGGCGVTVGRKKTSQFLLQSFQKSTTEGDGGDASSVQSLSGKIGDSLKHFVDVDSSNNIIEEMD</sequence>
<dbReference type="Pfam" id="PF13229">
    <property type="entry name" value="Beta_helix"/>
    <property type="match status" value="1"/>
</dbReference>
<dbReference type="SUPFAM" id="SSF51126">
    <property type="entry name" value="Pectin lyase-like"/>
    <property type="match status" value="1"/>
</dbReference>
<dbReference type="SMART" id="SM00710">
    <property type="entry name" value="PbH1"/>
    <property type="match status" value="3"/>
</dbReference>
<keyword evidence="2" id="KW-0963">Cytoplasm</keyword>
<protein>
    <submittedName>
        <fullName evidence="6">SHC SH2 domain-binding protein 1-like protein</fullName>
    </submittedName>
</protein>
<dbReference type="AlphaFoldDB" id="A0A6F9DSS0"/>
<dbReference type="Gene3D" id="2.160.20.10">
    <property type="entry name" value="Single-stranded right-handed beta-helix, Pectin lyase-like"/>
    <property type="match status" value="1"/>
</dbReference>